<feature type="region of interest" description="Disordered" evidence="1">
    <location>
        <begin position="118"/>
        <end position="148"/>
    </location>
</feature>
<feature type="region of interest" description="Disordered" evidence="1">
    <location>
        <begin position="198"/>
        <end position="222"/>
    </location>
</feature>
<accession>A0A6U5BZY0</accession>
<keyword evidence="2" id="KW-0812">Transmembrane</keyword>
<feature type="transmembrane region" description="Helical" evidence="2">
    <location>
        <begin position="21"/>
        <end position="39"/>
    </location>
</feature>
<sequence length="619" mass="68236">MVSVAPLLGGGRTRRSPRVTALVAAVAVVGMVALVASSLSSRGGSRRVELVSKPAGDFTAQQDKEAFGSYFSKLSQAEASEHAKYLAKDHKAEGAAGKQLLNIAKYFVDMAEAVVPSPKGSQKAAKPAAAMPVHHHSSKAPADDSKVAAAAYQSGDDARNDIASFFDSMKTGKAKGAKHLTAKDAEKQLDSIFPTNERAVRSHEEKQEAKEAQKALSARAAQSEMDSYFDSMAPTTHHAARHHAAAPLDDGLGEPAHKRWASQSSDVRDYIESKRNAIKSQGGFTDVTSDGHFVKQKERWSSENSRKEMDGYWNSLSGATRAQEDRTARKNNDVKAYERLHPMYKKAVEMAQKDWMKTHRGPPTNKAEAMEYNKLIESENPRKDEQSHIVMKAYLKQHPEVAAKFKKVHDDWYAKHSKPPSTPQEQSEYAALTAKVVGHLDIDSKAVLAKARAEAPSHGEEKHTGSKADLLREYLQSHPHVQANIDRVHSEWKRHHSAPPSTPAEKRAYDGLMKRYVGDLHITSAKKGVPLTTLAKVDAATAKANAMDDYLSRHKALAQKVQKVHRLWRNKHTAPPQTPAEEKEYDALMSKYVGHPDVNELYDTPKKDDFGDMDASLLS</sequence>
<feature type="region of interest" description="Disordered" evidence="1">
    <location>
        <begin position="598"/>
        <end position="619"/>
    </location>
</feature>
<reference evidence="3" key="1">
    <citation type="submission" date="2021-01" db="EMBL/GenBank/DDBJ databases">
        <authorList>
            <person name="Corre E."/>
            <person name="Pelletier E."/>
            <person name="Niang G."/>
            <person name="Scheremetjew M."/>
            <person name="Finn R."/>
            <person name="Kale V."/>
            <person name="Holt S."/>
            <person name="Cochrane G."/>
            <person name="Meng A."/>
            <person name="Brown T."/>
            <person name="Cohen L."/>
        </authorList>
    </citation>
    <scope>NUCLEOTIDE SEQUENCE</scope>
    <source>
        <strain evidence="3">CCMP441</strain>
    </source>
</reference>
<organism evidence="3">
    <name type="scientific">Hemiselmis andersenii</name>
    <name type="common">Cryptophyte alga</name>
    <dbReference type="NCBI Taxonomy" id="464988"/>
    <lineage>
        <taxon>Eukaryota</taxon>
        <taxon>Cryptophyceae</taxon>
        <taxon>Cryptomonadales</taxon>
        <taxon>Hemiselmidaceae</taxon>
        <taxon>Hemiselmis</taxon>
    </lineage>
</organism>
<proteinExistence type="predicted"/>
<feature type="compositionally biased region" description="Basic and acidic residues" evidence="1">
    <location>
        <begin position="198"/>
        <end position="213"/>
    </location>
</feature>
<evidence type="ECO:0000313" key="3">
    <source>
        <dbReference type="EMBL" id="CAD8742221.1"/>
    </source>
</evidence>
<evidence type="ECO:0000256" key="1">
    <source>
        <dbReference type="SAM" id="MobiDB-lite"/>
    </source>
</evidence>
<dbReference type="AlphaFoldDB" id="A0A6U5BZY0"/>
<evidence type="ECO:0000256" key="2">
    <source>
        <dbReference type="SAM" id="Phobius"/>
    </source>
</evidence>
<gene>
    <name evidence="3" type="ORF">HAND1043_LOCUS8715</name>
</gene>
<keyword evidence="2" id="KW-1133">Transmembrane helix</keyword>
<protein>
    <submittedName>
        <fullName evidence="3">Uncharacterized protein</fullName>
    </submittedName>
</protein>
<keyword evidence="2" id="KW-0472">Membrane</keyword>
<name>A0A6U5BZY0_HEMAN</name>
<feature type="region of interest" description="Disordered" evidence="1">
    <location>
        <begin position="237"/>
        <end position="267"/>
    </location>
</feature>
<dbReference type="EMBL" id="HBFK01014350">
    <property type="protein sequence ID" value="CAD8742221.1"/>
    <property type="molecule type" value="Transcribed_RNA"/>
</dbReference>